<dbReference type="OrthoDB" id="62120at2759"/>
<evidence type="ECO:0000256" key="9">
    <source>
        <dbReference type="ARBA" id="ARBA00038929"/>
    </source>
</evidence>
<dbReference type="InterPro" id="IPR017853">
    <property type="entry name" value="GH"/>
</dbReference>
<dbReference type="Gene3D" id="3.20.20.80">
    <property type="entry name" value="Glycosidases"/>
    <property type="match status" value="1"/>
</dbReference>
<evidence type="ECO:0000259" key="14">
    <source>
        <dbReference type="Pfam" id="PF00150"/>
    </source>
</evidence>
<dbReference type="GO" id="GO:0009251">
    <property type="term" value="P:glucan catabolic process"/>
    <property type="evidence" value="ECO:0007669"/>
    <property type="project" value="TreeGrafter"/>
</dbReference>
<dbReference type="SUPFAM" id="SSF51445">
    <property type="entry name" value="(Trans)glycosidases"/>
    <property type="match status" value="1"/>
</dbReference>
<comment type="catalytic activity">
    <reaction evidence="8">
        <text>Successive hydrolysis of beta-D-glucose units from the non-reducing ends of (1-&gt;3)-beta-D-glucans, releasing alpha-glucose.</text>
        <dbReference type="EC" id="3.2.1.58"/>
    </reaction>
</comment>
<evidence type="ECO:0000256" key="13">
    <source>
        <dbReference type="SAM" id="SignalP"/>
    </source>
</evidence>
<dbReference type="PROSITE" id="PS00659">
    <property type="entry name" value="GLYCOSYL_HYDROL_F5"/>
    <property type="match status" value="1"/>
</dbReference>
<evidence type="ECO:0000256" key="1">
    <source>
        <dbReference type="ARBA" id="ARBA00004613"/>
    </source>
</evidence>
<dbReference type="Proteomes" id="UP000837801">
    <property type="component" value="Unassembled WGS sequence"/>
</dbReference>
<dbReference type="InterPro" id="IPR018087">
    <property type="entry name" value="Glyco_hydro_5_CS"/>
</dbReference>
<dbReference type="GO" id="GO:0004338">
    <property type="term" value="F:glucan exo-1,3-beta-glucosidase activity"/>
    <property type="evidence" value="ECO:0007669"/>
    <property type="project" value="UniProtKB-EC"/>
</dbReference>
<evidence type="ECO:0000256" key="2">
    <source>
        <dbReference type="ARBA" id="ARBA00005641"/>
    </source>
</evidence>
<gene>
    <name evidence="15" type="ORF">CLIB1423_07S05270</name>
</gene>
<evidence type="ECO:0000256" key="3">
    <source>
        <dbReference type="ARBA" id="ARBA00022525"/>
    </source>
</evidence>
<comment type="subcellular location">
    <subcellularLocation>
        <location evidence="1">Secreted</location>
    </subcellularLocation>
</comment>
<keyword evidence="6 12" id="KW-0326">Glycosidase</keyword>
<dbReference type="PANTHER" id="PTHR31297:SF1">
    <property type="entry name" value="GLUCAN 1,3-BETA-GLUCOSIDASE I_II-RELATED"/>
    <property type="match status" value="1"/>
</dbReference>
<evidence type="ECO:0000313" key="15">
    <source>
        <dbReference type="EMBL" id="CAH2352688.1"/>
    </source>
</evidence>
<feature type="chain" id="PRO_5040133513" description="Glucan 1,3-beta-glucosidase" evidence="13">
    <location>
        <begin position="18"/>
        <end position="425"/>
    </location>
</feature>
<keyword evidence="16" id="KW-1185">Reference proteome</keyword>
<keyword evidence="5 12" id="KW-0378">Hydrolase</keyword>
<organism evidence="15 16">
    <name type="scientific">[Candida] railenensis</name>
    <dbReference type="NCBI Taxonomy" id="45579"/>
    <lineage>
        <taxon>Eukaryota</taxon>
        <taxon>Fungi</taxon>
        <taxon>Dikarya</taxon>
        <taxon>Ascomycota</taxon>
        <taxon>Saccharomycotina</taxon>
        <taxon>Pichiomycetes</taxon>
        <taxon>Debaryomycetaceae</taxon>
        <taxon>Kurtzmaniella</taxon>
    </lineage>
</organism>
<proteinExistence type="inferred from homology"/>
<dbReference type="InterPro" id="IPR050386">
    <property type="entry name" value="Glycosyl_hydrolase_5"/>
</dbReference>
<evidence type="ECO:0000256" key="10">
    <source>
        <dbReference type="ARBA" id="ARBA00041761"/>
    </source>
</evidence>
<evidence type="ECO:0000256" key="7">
    <source>
        <dbReference type="ARBA" id="ARBA00023316"/>
    </source>
</evidence>
<sequence length="425" mass="48668">MLLTFAPIFLLISSIVAAPTLQLQRKGLEWDYQNDKIRGVNLGGWFVLEPYITPSLFSVWSNGEDDSNTPVDEYHYTQKLGKETALSRLEAHWSSWYTEADFSQMKYLGINAVRIPIGYWAFQLLDNDPYVQGQVKYLDQALEWCRNNGLYAWVDLHGAPGSQNGFDNSGLRDSYKFQDGDNVKVTLQVLQTIGAKYGGSDYEDVVIGIELLNEPLGPILDMDALRQFYQDGYSEIRNNDGSESYNAIIIHDAFEQTDHYWDNFMQVSGGYWNVVVDHHHYQVFDQADLELSIEDHVKTACDWGTTHKDEAHWNVVGEWSSALTDCAKWLNGVGNGARWSGNYDNCPYIDSCSSYTDLSGWTDDYKTNVRKYTEAQMDAWEQVGGWFFWCWKTESAPEWDFQALTNAGLIPQPLDDRQYPNQCGY</sequence>
<feature type="domain" description="Glycoside hydrolase family 5" evidence="14">
    <location>
        <begin position="81"/>
        <end position="291"/>
    </location>
</feature>
<evidence type="ECO:0000256" key="5">
    <source>
        <dbReference type="ARBA" id="ARBA00022801"/>
    </source>
</evidence>
<evidence type="ECO:0000256" key="11">
    <source>
        <dbReference type="ARBA" id="ARBA00073255"/>
    </source>
</evidence>
<evidence type="ECO:0000313" key="16">
    <source>
        <dbReference type="Proteomes" id="UP000837801"/>
    </source>
</evidence>
<evidence type="ECO:0000256" key="6">
    <source>
        <dbReference type="ARBA" id="ARBA00023295"/>
    </source>
</evidence>
<comment type="similarity">
    <text evidence="2 12">Belongs to the glycosyl hydrolase 5 (cellulase A) family.</text>
</comment>
<dbReference type="Pfam" id="PF00150">
    <property type="entry name" value="Cellulase"/>
    <property type="match status" value="1"/>
</dbReference>
<comment type="caution">
    <text evidence="15">The sequence shown here is derived from an EMBL/GenBank/DDBJ whole genome shotgun (WGS) entry which is preliminary data.</text>
</comment>
<keyword evidence="4 13" id="KW-0732">Signal</keyword>
<dbReference type="GO" id="GO:0009986">
    <property type="term" value="C:cell surface"/>
    <property type="evidence" value="ECO:0007669"/>
    <property type="project" value="TreeGrafter"/>
</dbReference>
<protein>
    <recommendedName>
        <fullName evidence="11">Glucan 1,3-beta-glucosidase</fullName>
        <ecNumber evidence="9">3.2.1.58</ecNumber>
    </recommendedName>
    <alternativeName>
        <fullName evidence="10">Exo-1,3-beta-glucanase</fullName>
    </alternativeName>
</protein>
<keyword evidence="7" id="KW-0961">Cell wall biogenesis/degradation</keyword>
<dbReference type="EC" id="3.2.1.58" evidence="9"/>
<name>A0A9P0VYM1_9ASCO</name>
<dbReference type="GO" id="GO:0071555">
    <property type="term" value="P:cell wall organization"/>
    <property type="evidence" value="ECO:0007669"/>
    <property type="project" value="UniProtKB-KW"/>
</dbReference>
<accession>A0A9P0VYM1</accession>
<dbReference type="AlphaFoldDB" id="A0A9P0VYM1"/>
<dbReference type="GO" id="GO:0005576">
    <property type="term" value="C:extracellular region"/>
    <property type="evidence" value="ECO:0007669"/>
    <property type="project" value="UniProtKB-SubCell"/>
</dbReference>
<dbReference type="PANTHER" id="PTHR31297">
    <property type="entry name" value="GLUCAN ENDO-1,6-BETA-GLUCOSIDASE B"/>
    <property type="match status" value="1"/>
</dbReference>
<evidence type="ECO:0000256" key="12">
    <source>
        <dbReference type="RuleBase" id="RU361153"/>
    </source>
</evidence>
<evidence type="ECO:0000256" key="4">
    <source>
        <dbReference type="ARBA" id="ARBA00022729"/>
    </source>
</evidence>
<dbReference type="EMBL" id="CAKXYY010000007">
    <property type="protein sequence ID" value="CAH2352688.1"/>
    <property type="molecule type" value="Genomic_DNA"/>
</dbReference>
<dbReference type="FunFam" id="3.20.20.80:FF:000033">
    <property type="entry name" value="Glucan 1,3-beta-glucosidase A"/>
    <property type="match status" value="1"/>
</dbReference>
<dbReference type="InterPro" id="IPR001547">
    <property type="entry name" value="Glyco_hydro_5"/>
</dbReference>
<reference evidence="15" key="1">
    <citation type="submission" date="2022-03" db="EMBL/GenBank/DDBJ databases">
        <authorList>
            <person name="Legras J.-L."/>
            <person name="Devillers H."/>
            <person name="Grondin C."/>
        </authorList>
    </citation>
    <scope>NUCLEOTIDE SEQUENCE</scope>
    <source>
        <strain evidence="15">CLIB 1423</strain>
    </source>
</reference>
<feature type="signal peptide" evidence="13">
    <location>
        <begin position="1"/>
        <end position="17"/>
    </location>
</feature>
<evidence type="ECO:0000256" key="8">
    <source>
        <dbReference type="ARBA" id="ARBA00036824"/>
    </source>
</evidence>
<keyword evidence="3" id="KW-0964">Secreted</keyword>